<dbReference type="GO" id="GO:0006897">
    <property type="term" value="P:endocytosis"/>
    <property type="evidence" value="ECO:0007669"/>
    <property type="project" value="TreeGrafter"/>
</dbReference>
<dbReference type="CDD" id="cd03571">
    <property type="entry name" value="ENTH"/>
    <property type="match status" value="1"/>
</dbReference>
<feature type="compositionally biased region" description="Low complexity" evidence="1">
    <location>
        <begin position="215"/>
        <end position="228"/>
    </location>
</feature>
<evidence type="ECO:0000259" key="2">
    <source>
        <dbReference type="PROSITE" id="PS50942"/>
    </source>
</evidence>
<dbReference type="PROSITE" id="PS50942">
    <property type="entry name" value="ENTH"/>
    <property type="match status" value="1"/>
</dbReference>
<dbReference type="EMBL" id="BDGG01000003">
    <property type="protein sequence ID" value="GAU94866.1"/>
    <property type="molecule type" value="Genomic_DNA"/>
</dbReference>
<dbReference type="STRING" id="947166.A0A1D1UZ29"/>
<evidence type="ECO:0000313" key="3">
    <source>
        <dbReference type="EMBL" id="GAU94866.1"/>
    </source>
</evidence>
<accession>A0A1D1UZ29</accession>
<dbReference type="GO" id="GO:0030125">
    <property type="term" value="C:clathrin vesicle coat"/>
    <property type="evidence" value="ECO:0007669"/>
    <property type="project" value="TreeGrafter"/>
</dbReference>
<proteinExistence type="predicted"/>
<dbReference type="InterPro" id="IPR013809">
    <property type="entry name" value="ENTH"/>
</dbReference>
<dbReference type="GO" id="GO:0030276">
    <property type="term" value="F:clathrin binding"/>
    <property type="evidence" value="ECO:0007669"/>
    <property type="project" value="TreeGrafter"/>
</dbReference>
<dbReference type="OrthoDB" id="4033880at2759"/>
<evidence type="ECO:0000256" key="1">
    <source>
        <dbReference type="SAM" id="MobiDB-lite"/>
    </source>
</evidence>
<dbReference type="PANTHER" id="PTHR12276:SF115">
    <property type="entry name" value="FI19443P1"/>
    <property type="match status" value="1"/>
</dbReference>
<name>A0A1D1UZ29_RAMVA</name>
<comment type="caution">
    <text evidence="3">The sequence shown here is derived from an EMBL/GenBank/DDBJ whole genome shotgun (WGS) entry which is preliminary data.</text>
</comment>
<dbReference type="PANTHER" id="PTHR12276">
    <property type="entry name" value="EPSIN/ENT-RELATED"/>
    <property type="match status" value="1"/>
</dbReference>
<dbReference type="Gene3D" id="1.25.40.90">
    <property type="match status" value="1"/>
</dbReference>
<feature type="region of interest" description="Disordered" evidence="1">
    <location>
        <begin position="189"/>
        <end position="228"/>
    </location>
</feature>
<reference evidence="3 4" key="1">
    <citation type="journal article" date="2016" name="Nat. Commun.">
        <title>Extremotolerant tardigrade genome and improved radiotolerance of human cultured cells by tardigrade-unique protein.</title>
        <authorList>
            <person name="Hashimoto T."/>
            <person name="Horikawa D.D."/>
            <person name="Saito Y."/>
            <person name="Kuwahara H."/>
            <person name="Kozuka-Hata H."/>
            <person name="Shin-I T."/>
            <person name="Minakuchi Y."/>
            <person name="Ohishi K."/>
            <person name="Motoyama A."/>
            <person name="Aizu T."/>
            <person name="Enomoto A."/>
            <person name="Kondo K."/>
            <person name="Tanaka S."/>
            <person name="Hara Y."/>
            <person name="Koshikawa S."/>
            <person name="Sagara H."/>
            <person name="Miura T."/>
            <person name="Yokobori S."/>
            <person name="Miyagawa K."/>
            <person name="Suzuki Y."/>
            <person name="Kubo T."/>
            <person name="Oyama M."/>
            <person name="Kohara Y."/>
            <person name="Fujiyama A."/>
            <person name="Arakawa K."/>
            <person name="Katayama T."/>
            <person name="Toyoda A."/>
            <person name="Kunieda T."/>
        </authorList>
    </citation>
    <scope>NUCLEOTIDE SEQUENCE [LARGE SCALE GENOMIC DNA]</scope>
    <source>
        <strain evidence="3 4">YOKOZUNA-1</strain>
    </source>
</reference>
<feature type="domain" description="ENTH" evidence="2">
    <location>
        <begin position="15"/>
        <end position="142"/>
    </location>
</feature>
<dbReference type="GO" id="GO:0005543">
    <property type="term" value="F:phospholipid binding"/>
    <property type="evidence" value="ECO:0007669"/>
    <property type="project" value="TreeGrafter"/>
</dbReference>
<feature type="compositionally biased region" description="Polar residues" evidence="1">
    <location>
        <begin position="261"/>
        <end position="270"/>
    </location>
</feature>
<feature type="region of interest" description="Disordered" evidence="1">
    <location>
        <begin position="249"/>
        <end position="270"/>
    </location>
</feature>
<dbReference type="GO" id="GO:0005886">
    <property type="term" value="C:plasma membrane"/>
    <property type="evidence" value="ECO:0007669"/>
    <property type="project" value="TreeGrafter"/>
</dbReference>
<protein>
    <recommendedName>
        <fullName evidence="2">ENTH domain-containing protein</fullName>
    </recommendedName>
</protein>
<dbReference type="SUPFAM" id="SSF48464">
    <property type="entry name" value="ENTH/VHS domain"/>
    <property type="match status" value="1"/>
</dbReference>
<evidence type="ECO:0000313" key="4">
    <source>
        <dbReference type="Proteomes" id="UP000186922"/>
    </source>
</evidence>
<gene>
    <name evidence="3" type="primary">RvY_06573</name>
    <name evidence="3" type="synonym">RvY_06573.1</name>
    <name evidence="3" type="ORF">RvY_06573-1</name>
</gene>
<dbReference type="SMART" id="SM00273">
    <property type="entry name" value="ENTH"/>
    <property type="match status" value="1"/>
</dbReference>
<feature type="compositionally biased region" description="Basic and acidic residues" evidence="1">
    <location>
        <begin position="251"/>
        <end position="260"/>
    </location>
</feature>
<dbReference type="AlphaFoldDB" id="A0A1D1UZ29"/>
<dbReference type="InterPro" id="IPR008942">
    <property type="entry name" value="ENTH_VHS"/>
</dbReference>
<sequence length="389" mass="43163">MDTLNKACRNVRYMFDNTITDPVQIRVRELTTNEQWGPAASEMAQLAEMSYTKSPVIVADLFLRTTDTHWRVVYKSLLVIDYLLKNGSETVVMACMTQLSQLMDLQHAKYVDNGVEKGQGIRERARKIVVLLTDTPALKAERAKAKRIMERVPYQHPQFRNFFNGALPTTTKNAPLSCSERDVELLDAQARASRTRPASPPSFQRPQRSPPPRLPTAAQPSSASTPTSLAPISLEEEERQLQMALAASRISAEHEGRQDQPRSASASQRNAVRPVIDIKPDNFVENGLTPQQKPTIPQCGDIMDLIDLGAPLSTSNAKPVPDFSELYAAAPSYSNSLALRGYPSTSTRARTAFPPRQLGGPLKLDPHSLCGHLTPRLPDTTKGLWDFHK</sequence>
<organism evidence="3 4">
    <name type="scientific">Ramazzottius varieornatus</name>
    <name type="common">Water bear</name>
    <name type="synonym">Tardigrade</name>
    <dbReference type="NCBI Taxonomy" id="947166"/>
    <lineage>
        <taxon>Eukaryota</taxon>
        <taxon>Metazoa</taxon>
        <taxon>Ecdysozoa</taxon>
        <taxon>Tardigrada</taxon>
        <taxon>Eutardigrada</taxon>
        <taxon>Parachela</taxon>
        <taxon>Hypsibioidea</taxon>
        <taxon>Ramazzottiidae</taxon>
        <taxon>Ramazzottius</taxon>
    </lineage>
</organism>
<keyword evidence="4" id="KW-1185">Reference proteome</keyword>
<dbReference type="Pfam" id="PF01417">
    <property type="entry name" value="ENTH"/>
    <property type="match status" value="1"/>
</dbReference>
<dbReference type="GO" id="GO:0005768">
    <property type="term" value="C:endosome"/>
    <property type="evidence" value="ECO:0007669"/>
    <property type="project" value="TreeGrafter"/>
</dbReference>
<dbReference type="Proteomes" id="UP000186922">
    <property type="component" value="Unassembled WGS sequence"/>
</dbReference>